<keyword evidence="6 9" id="KW-1133">Transmembrane helix</keyword>
<dbReference type="CDD" id="cd07571">
    <property type="entry name" value="ALP_N-acyl_transferase"/>
    <property type="match status" value="1"/>
</dbReference>
<feature type="transmembrane region" description="Helical" evidence="9">
    <location>
        <begin position="59"/>
        <end position="77"/>
    </location>
</feature>
<dbReference type="GO" id="GO:0016410">
    <property type="term" value="F:N-acyltransferase activity"/>
    <property type="evidence" value="ECO:0007669"/>
    <property type="project" value="UniProtKB-UniRule"/>
</dbReference>
<gene>
    <name evidence="9 11" type="primary">lnt</name>
    <name evidence="11" type="ORF">IPN75_04855</name>
</gene>
<evidence type="ECO:0000313" key="12">
    <source>
        <dbReference type="Proteomes" id="UP000808146"/>
    </source>
</evidence>
<evidence type="ECO:0000256" key="4">
    <source>
        <dbReference type="ARBA" id="ARBA00022679"/>
    </source>
</evidence>
<dbReference type="Gene3D" id="3.60.110.10">
    <property type="entry name" value="Carbon-nitrogen hydrolase"/>
    <property type="match status" value="1"/>
</dbReference>
<dbReference type="Pfam" id="PF00795">
    <property type="entry name" value="CN_hydrolase"/>
    <property type="match status" value="1"/>
</dbReference>
<dbReference type="PANTHER" id="PTHR38686">
    <property type="entry name" value="APOLIPOPROTEIN N-ACYLTRANSFERASE"/>
    <property type="match status" value="1"/>
</dbReference>
<comment type="caution">
    <text evidence="11">The sequence shown here is derived from an EMBL/GenBank/DDBJ whole genome shotgun (WGS) entry which is preliminary data.</text>
</comment>
<dbReference type="EMBL" id="JADKBR010000003">
    <property type="protein sequence ID" value="MBK8889760.1"/>
    <property type="molecule type" value="Genomic_DNA"/>
</dbReference>
<proteinExistence type="inferred from homology"/>
<protein>
    <recommendedName>
        <fullName evidence="9">Apolipoprotein N-acyltransferase</fullName>
        <shortName evidence="9">ALP N-acyltransferase</shortName>
        <ecNumber evidence="9">2.3.1.269</ecNumber>
    </recommendedName>
</protein>
<comment type="pathway">
    <text evidence="9">Protein modification; lipoprotein biosynthesis (N-acyl transfer).</text>
</comment>
<evidence type="ECO:0000256" key="1">
    <source>
        <dbReference type="ARBA" id="ARBA00004651"/>
    </source>
</evidence>
<keyword evidence="7 9" id="KW-0472">Membrane</keyword>
<comment type="similarity">
    <text evidence="2 9">Belongs to the CN hydrolase family. Apolipoprotein N-acyltransferase subfamily.</text>
</comment>
<dbReference type="HAMAP" id="MF_01148">
    <property type="entry name" value="Lnt"/>
    <property type="match status" value="1"/>
</dbReference>
<dbReference type="EC" id="2.3.1.269" evidence="9"/>
<feature type="transmembrane region" description="Helical" evidence="9">
    <location>
        <begin position="89"/>
        <end position="113"/>
    </location>
</feature>
<dbReference type="GO" id="GO:0005886">
    <property type="term" value="C:plasma membrane"/>
    <property type="evidence" value="ECO:0007669"/>
    <property type="project" value="UniProtKB-SubCell"/>
</dbReference>
<evidence type="ECO:0000256" key="8">
    <source>
        <dbReference type="ARBA" id="ARBA00023315"/>
    </source>
</evidence>
<accession>A0A9D7QMC2</accession>
<evidence type="ECO:0000256" key="5">
    <source>
        <dbReference type="ARBA" id="ARBA00022692"/>
    </source>
</evidence>
<name>A0A9D7QMC2_9RHOO</name>
<reference evidence="11" key="1">
    <citation type="submission" date="2020-10" db="EMBL/GenBank/DDBJ databases">
        <title>Connecting structure to function with the recovery of over 1000 high-quality activated sludge metagenome-assembled genomes encoding full-length rRNA genes using long-read sequencing.</title>
        <authorList>
            <person name="Singleton C.M."/>
            <person name="Petriglieri F."/>
            <person name="Kristensen J.M."/>
            <person name="Kirkegaard R.H."/>
            <person name="Michaelsen T.Y."/>
            <person name="Andersen M.H."/>
            <person name="Karst S.M."/>
            <person name="Dueholm M.S."/>
            <person name="Nielsen P.H."/>
            <person name="Albertsen M."/>
        </authorList>
    </citation>
    <scope>NUCLEOTIDE SEQUENCE</scope>
    <source>
        <strain evidence="11">OdNE_18-Q3-R46-58_BAT3C.305</strain>
    </source>
</reference>
<dbReference type="NCBIfam" id="TIGR00546">
    <property type="entry name" value="lnt"/>
    <property type="match status" value="1"/>
</dbReference>
<sequence>MRTKLLPERVAYRLGLAVPVGVAGVLCFAPFGLFWLAPLVWFGLFVLLRRAESPREAALTGLAFGLGFFLTGVSWVYVSLSVFGGMPWWLAGVAAFLFCGVMALFPMLAGGIFKRWAPDAVWRQALFFAALIATVDWLRSWIFTGFPWLAVGYSQAPPSPLAGFAPLLGVHGLSLLVALAGALLLRWKHGLTFLAVSVAAGFGLQHVQWTEPVGEPISVALIQGNIPQEMKFRPEAFLRTLNLYRRLVSENPAQLTILPETAVPAFFDQLPPDHAEFLKSAAQQHGGDLVFGTITGQGDHYWNSAVSLGTSPTQIYSKTHLVPFGEFIPPGFSWFMHLASIPMSSFSRGPETQAPLAVAGQQVAVNICYEDVFGEEIIRALPHAGILANLSNTAWFGHSLAQPQHLQIARMRAVETGRPMLRATNTGMTAVIGADGSLQAILPAFAEGVLRAKVSAYQGLTPYARYGNLAFLVLVGLCLLTGQRRGRQNGIA</sequence>
<comment type="function">
    <text evidence="9">Catalyzes the phospholipid dependent N-acylation of the N-terminal cysteine of apolipoprotein, the last step in lipoprotein maturation.</text>
</comment>
<feature type="transmembrane region" description="Helical" evidence="9">
    <location>
        <begin position="161"/>
        <end position="184"/>
    </location>
</feature>
<feature type="domain" description="CN hydrolase" evidence="10">
    <location>
        <begin position="222"/>
        <end position="456"/>
    </location>
</feature>
<dbReference type="Pfam" id="PF20154">
    <property type="entry name" value="LNT_N"/>
    <property type="match status" value="1"/>
</dbReference>
<comment type="subcellular location">
    <subcellularLocation>
        <location evidence="1 9">Cell membrane</location>
        <topology evidence="1 9">Multi-pass membrane protein</topology>
    </subcellularLocation>
</comment>
<keyword evidence="8 9" id="KW-0012">Acyltransferase</keyword>
<feature type="transmembrane region" description="Helical" evidence="9">
    <location>
        <begin position="20"/>
        <end position="47"/>
    </location>
</feature>
<dbReference type="Proteomes" id="UP000808146">
    <property type="component" value="Unassembled WGS sequence"/>
</dbReference>
<evidence type="ECO:0000256" key="6">
    <source>
        <dbReference type="ARBA" id="ARBA00022989"/>
    </source>
</evidence>
<evidence type="ECO:0000256" key="7">
    <source>
        <dbReference type="ARBA" id="ARBA00023136"/>
    </source>
</evidence>
<dbReference type="SUPFAM" id="SSF56317">
    <property type="entry name" value="Carbon-nitrogen hydrolase"/>
    <property type="match status" value="1"/>
</dbReference>
<evidence type="ECO:0000259" key="10">
    <source>
        <dbReference type="PROSITE" id="PS50263"/>
    </source>
</evidence>
<comment type="catalytic activity">
    <reaction evidence="9">
        <text>N-terminal S-1,2-diacyl-sn-glyceryl-L-cysteinyl-[lipoprotein] + a glycerophospholipid = N-acyl-S-1,2-diacyl-sn-glyceryl-L-cysteinyl-[lipoprotein] + a 2-acyl-sn-glycero-3-phospholipid + H(+)</text>
        <dbReference type="Rhea" id="RHEA:48228"/>
        <dbReference type="Rhea" id="RHEA-COMP:14681"/>
        <dbReference type="Rhea" id="RHEA-COMP:14684"/>
        <dbReference type="ChEBI" id="CHEBI:15378"/>
        <dbReference type="ChEBI" id="CHEBI:136912"/>
        <dbReference type="ChEBI" id="CHEBI:140656"/>
        <dbReference type="ChEBI" id="CHEBI:140657"/>
        <dbReference type="ChEBI" id="CHEBI:140660"/>
        <dbReference type="EC" id="2.3.1.269"/>
    </reaction>
</comment>
<feature type="transmembrane region" description="Helical" evidence="9">
    <location>
        <begin position="191"/>
        <end position="209"/>
    </location>
</feature>
<evidence type="ECO:0000256" key="2">
    <source>
        <dbReference type="ARBA" id="ARBA00010065"/>
    </source>
</evidence>
<keyword evidence="4 9" id="KW-0808">Transferase</keyword>
<dbReference type="InterPro" id="IPR045378">
    <property type="entry name" value="LNT_N"/>
</dbReference>
<dbReference type="AlphaFoldDB" id="A0A9D7QMC2"/>
<evidence type="ECO:0000256" key="9">
    <source>
        <dbReference type="HAMAP-Rule" id="MF_01148"/>
    </source>
</evidence>
<evidence type="ECO:0000256" key="3">
    <source>
        <dbReference type="ARBA" id="ARBA00022475"/>
    </source>
</evidence>
<dbReference type="GO" id="GO:0042158">
    <property type="term" value="P:lipoprotein biosynthetic process"/>
    <property type="evidence" value="ECO:0007669"/>
    <property type="project" value="UniProtKB-UniRule"/>
</dbReference>
<feature type="transmembrane region" description="Helical" evidence="9">
    <location>
        <begin position="125"/>
        <end position="149"/>
    </location>
</feature>
<organism evidence="11 12">
    <name type="scientific">Candidatus Dechloromonas phosphorivorans</name>
    <dbReference type="NCBI Taxonomy" id="2899244"/>
    <lineage>
        <taxon>Bacteria</taxon>
        <taxon>Pseudomonadati</taxon>
        <taxon>Pseudomonadota</taxon>
        <taxon>Betaproteobacteria</taxon>
        <taxon>Rhodocyclales</taxon>
        <taxon>Azonexaceae</taxon>
        <taxon>Dechloromonas</taxon>
    </lineage>
</organism>
<dbReference type="PROSITE" id="PS50263">
    <property type="entry name" value="CN_HYDROLASE"/>
    <property type="match status" value="1"/>
</dbReference>
<keyword evidence="3 9" id="KW-1003">Cell membrane</keyword>
<dbReference type="PANTHER" id="PTHR38686:SF1">
    <property type="entry name" value="APOLIPOPROTEIN N-ACYLTRANSFERASE"/>
    <property type="match status" value="1"/>
</dbReference>
<keyword evidence="5 9" id="KW-0812">Transmembrane</keyword>
<dbReference type="InterPro" id="IPR003010">
    <property type="entry name" value="C-N_Hydrolase"/>
</dbReference>
<dbReference type="InterPro" id="IPR004563">
    <property type="entry name" value="Apolipo_AcylTrfase"/>
</dbReference>
<evidence type="ECO:0000313" key="11">
    <source>
        <dbReference type="EMBL" id="MBK8889760.1"/>
    </source>
</evidence>
<dbReference type="InterPro" id="IPR036526">
    <property type="entry name" value="C-N_Hydrolase_sf"/>
</dbReference>